<dbReference type="Proteomes" id="UP000321199">
    <property type="component" value="Chromosome"/>
</dbReference>
<proteinExistence type="inferred from homology"/>
<evidence type="ECO:0000256" key="1">
    <source>
        <dbReference type="ARBA" id="ARBA00009981"/>
    </source>
</evidence>
<dbReference type="Gene3D" id="3.40.1620.10">
    <property type="entry name" value="YefM-like domain"/>
    <property type="match status" value="1"/>
</dbReference>
<dbReference type="SUPFAM" id="SSF143120">
    <property type="entry name" value="YefM-like"/>
    <property type="match status" value="1"/>
</dbReference>
<dbReference type="AlphaFoldDB" id="A0A5B8RUV1"/>
<comment type="similarity">
    <text evidence="1">Belongs to the phD/YefM antitoxin family.</text>
</comment>
<protein>
    <submittedName>
        <fullName evidence="2">Type II toxin-antitoxin system Phd/YefM family antitoxin</fullName>
    </submittedName>
</protein>
<dbReference type="OrthoDB" id="72009at2"/>
<accession>A0A5B8RUV1</accession>
<evidence type="ECO:0000313" key="3">
    <source>
        <dbReference type="Proteomes" id="UP000321199"/>
    </source>
</evidence>
<gene>
    <name evidence="2" type="ORF">FOZ74_09810</name>
</gene>
<dbReference type="EMBL" id="CP042344">
    <property type="protein sequence ID" value="QEA13301.1"/>
    <property type="molecule type" value="Genomic_DNA"/>
</dbReference>
<evidence type="ECO:0000313" key="2">
    <source>
        <dbReference type="EMBL" id="QEA13301.1"/>
    </source>
</evidence>
<name>A0A5B8RUV1_9BURK</name>
<reference evidence="2 3" key="1">
    <citation type="submission" date="2019-07" db="EMBL/GenBank/DDBJ databases">
        <title>Complete genome sequence of Comamonas sp. NLF 7-7 isolated from livestock.</title>
        <authorList>
            <person name="Kim D.H."/>
            <person name="Kim J.G."/>
        </authorList>
    </citation>
    <scope>NUCLEOTIDE SEQUENCE [LARGE SCALE GENOMIC DNA]</scope>
    <source>
        <strain evidence="2 3">NLF 7-7</strain>
    </source>
</reference>
<keyword evidence="3" id="KW-1185">Reference proteome</keyword>
<dbReference type="InterPro" id="IPR036165">
    <property type="entry name" value="YefM-like_sf"/>
</dbReference>
<sequence length="111" mass="12385">MTCFDTENGTIGTIQYRFGCFMNTLTIAEIKRRGMAAIGEKLQHGPVHVLKRNRPAAVMLSEEEYRRLTSAQSPLVPGMTAAQWLLAQTQAPTGHRERAEIDAALAEERAW</sequence>
<dbReference type="KEGG" id="cof:FOZ74_09810"/>
<dbReference type="RefSeq" id="WP_146912893.1">
    <property type="nucleotide sequence ID" value="NZ_CP042344.1"/>
</dbReference>
<organism evidence="2 3">
    <name type="scientific">Comamonas flocculans</name>
    <dbReference type="NCBI Taxonomy" id="2597701"/>
    <lineage>
        <taxon>Bacteria</taxon>
        <taxon>Pseudomonadati</taxon>
        <taxon>Pseudomonadota</taxon>
        <taxon>Betaproteobacteria</taxon>
        <taxon>Burkholderiales</taxon>
        <taxon>Comamonadaceae</taxon>
        <taxon>Comamonas</taxon>
    </lineage>
</organism>